<sequence length="195" mass="21924">MGNGPSYKVKFRRRREGKTNYYRRYTYVINRATRVVVRLTNKYVIVQFVKFDPKGDVTVAVAHSRELRKFGWKGDENNSAACYLTGLLAGLRASKSGIKESSADIGLYTPTKGARIFYALKGAIDAGVKIPMGDVGVIKDRIEGVHIAEYAKRLEAEDPEKYKRVFSRYLANGLDPKDIPSHFKEVLNAIKSGEK</sequence>
<dbReference type="InterPro" id="IPR057268">
    <property type="entry name" value="Ribosomal_L18"/>
</dbReference>
<dbReference type="SUPFAM" id="SSF53137">
    <property type="entry name" value="Translational machinery components"/>
    <property type="match status" value="1"/>
</dbReference>
<evidence type="ECO:0000256" key="2">
    <source>
        <dbReference type="ARBA" id="ARBA00022730"/>
    </source>
</evidence>
<evidence type="ECO:0000313" key="7">
    <source>
        <dbReference type="EMBL" id="QKQ99939.1"/>
    </source>
</evidence>
<keyword evidence="8" id="KW-1185">Reference proteome</keyword>
<dbReference type="HAMAP" id="MF_01337_A">
    <property type="entry name" value="Ribosomal_uL18_A"/>
    <property type="match status" value="1"/>
</dbReference>
<dbReference type="PANTHER" id="PTHR23410:SF12">
    <property type="entry name" value="LARGE RIBOSOMAL SUBUNIT PROTEIN UL18"/>
    <property type="match status" value="1"/>
</dbReference>
<dbReference type="KEGG" id="mten:GWK48_05700"/>
<dbReference type="RefSeq" id="WP_174630406.1">
    <property type="nucleotide sequence ID" value="NZ_CP049074.1"/>
</dbReference>
<dbReference type="GeneID" id="55641424"/>
<dbReference type="GO" id="GO:0000027">
    <property type="term" value="P:ribosomal large subunit assembly"/>
    <property type="evidence" value="ECO:0007669"/>
    <property type="project" value="TreeGrafter"/>
</dbReference>
<keyword evidence="4 6" id="KW-0689">Ribosomal protein</keyword>
<dbReference type="NCBIfam" id="NF006342">
    <property type="entry name" value="PRK08569.1"/>
    <property type="match status" value="1"/>
</dbReference>
<keyword evidence="2 6" id="KW-0699">rRNA-binding</keyword>
<evidence type="ECO:0000256" key="6">
    <source>
        <dbReference type="HAMAP-Rule" id="MF_01337"/>
    </source>
</evidence>
<comment type="function">
    <text evidence="6">This is one of the proteins that bind and probably mediate the attachment of the 5S RNA into the large ribosomal subunit, where it forms part of the central protuberance.</text>
</comment>
<keyword evidence="3 6" id="KW-0694">RNA-binding</keyword>
<dbReference type="InterPro" id="IPR057267">
    <property type="entry name" value="Rbsml_uL18_arch"/>
</dbReference>
<evidence type="ECO:0000313" key="8">
    <source>
        <dbReference type="Proteomes" id="UP000509301"/>
    </source>
</evidence>
<dbReference type="GO" id="GO:0003735">
    <property type="term" value="F:structural constituent of ribosome"/>
    <property type="evidence" value="ECO:0007669"/>
    <property type="project" value="InterPro"/>
</dbReference>
<dbReference type="CDD" id="cd00432">
    <property type="entry name" value="Ribosomal_L18_L5e"/>
    <property type="match status" value="1"/>
</dbReference>
<evidence type="ECO:0000256" key="4">
    <source>
        <dbReference type="ARBA" id="ARBA00022980"/>
    </source>
</evidence>
<dbReference type="GO" id="GO:0006412">
    <property type="term" value="P:translation"/>
    <property type="evidence" value="ECO:0007669"/>
    <property type="project" value="UniProtKB-UniRule"/>
</dbReference>
<dbReference type="InterPro" id="IPR005485">
    <property type="entry name" value="Rbsml_uL18_euk_arch"/>
</dbReference>
<dbReference type="Gene3D" id="3.30.420.100">
    <property type="match status" value="1"/>
</dbReference>
<dbReference type="AlphaFoldDB" id="A0A6N0NXV8"/>
<dbReference type="Pfam" id="PF17144">
    <property type="entry name" value="Ribosomal_L5e"/>
    <property type="match status" value="2"/>
</dbReference>
<gene>
    <name evidence="6" type="primary">rpl18</name>
    <name evidence="7" type="ORF">GWK48_05700</name>
</gene>
<comment type="subunit">
    <text evidence="6">Part of the 50S ribosomal subunit. Contacts the 5S and 23S rRNAs.</text>
</comment>
<dbReference type="GO" id="GO:0022625">
    <property type="term" value="C:cytosolic large ribosomal subunit"/>
    <property type="evidence" value="ECO:0007669"/>
    <property type="project" value="TreeGrafter"/>
</dbReference>
<keyword evidence="5 6" id="KW-0687">Ribonucleoprotein</keyword>
<evidence type="ECO:0000256" key="1">
    <source>
        <dbReference type="ARBA" id="ARBA00007116"/>
    </source>
</evidence>
<evidence type="ECO:0000256" key="3">
    <source>
        <dbReference type="ARBA" id="ARBA00022884"/>
    </source>
</evidence>
<accession>A0A6N0NXV8</accession>
<comment type="similarity">
    <text evidence="1 6">Belongs to the universal ribosomal protein uL18 family.</text>
</comment>
<dbReference type="PANTHER" id="PTHR23410">
    <property type="entry name" value="RIBOSOMAL PROTEIN L5-RELATED"/>
    <property type="match status" value="1"/>
</dbReference>
<dbReference type="OrthoDB" id="8644at2157"/>
<dbReference type="EMBL" id="CP049074">
    <property type="protein sequence ID" value="QKQ99939.1"/>
    <property type="molecule type" value="Genomic_DNA"/>
</dbReference>
<proteinExistence type="inferred from homology"/>
<dbReference type="Proteomes" id="UP000509301">
    <property type="component" value="Chromosome"/>
</dbReference>
<name>A0A6N0NXV8_9CREN</name>
<dbReference type="GO" id="GO:0008097">
    <property type="term" value="F:5S rRNA binding"/>
    <property type="evidence" value="ECO:0007669"/>
    <property type="project" value="InterPro"/>
</dbReference>
<protein>
    <recommendedName>
        <fullName evidence="6">Large ribosomal subunit protein uL18</fullName>
    </recommendedName>
</protein>
<reference evidence="7 8" key="1">
    <citation type="submission" date="2020-02" db="EMBL/GenBank/DDBJ databases">
        <title>Comparative genome analysis reveals the metabolism and evolution of the thermophilic archaeal genus Metallosphaera.</title>
        <authorList>
            <person name="Jiang C."/>
        </authorList>
    </citation>
    <scope>NUCLEOTIDE SEQUENCE [LARGE SCALE GENOMIC DNA]</scope>
    <source>
        <strain evidence="7 8">Ric-A</strain>
    </source>
</reference>
<organism evidence="7 8">
    <name type="scientific">Metallosphaera tengchongensis</name>
    <dbReference type="NCBI Taxonomy" id="1532350"/>
    <lineage>
        <taxon>Archaea</taxon>
        <taxon>Thermoproteota</taxon>
        <taxon>Thermoprotei</taxon>
        <taxon>Sulfolobales</taxon>
        <taxon>Sulfolobaceae</taxon>
        <taxon>Metallosphaera</taxon>
    </lineage>
</organism>
<evidence type="ECO:0000256" key="5">
    <source>
        <dbReference type="ARBA" id="ARBA00023274"/>
    </source>
</evidence>